<dbReference type="OrthoDB" id="6514936at2759"/>
<organism evidence="1">
    <name type="scientific">Rhipicephalus microplus</name>
    <name type="common">Cattle tick</name>
    <name type="synonym">Boophilus microplus</name>
    <dbReference type="NCBI Taxonomy" id="6941"/>
    <lineage>
        <taxon>Eukaryota</taxon>
        <taxon>Metazoa</taxon>
        <taxon>Ecdysozoa</taxon>
        <taxon>Arthropoda</taxon>
        <taxon>Chelicerata</taxon>
        <taxon>Arachnida</taxon>
        <taxon>Acari</taxon>
        <taxon>Parasitiformes</taxon>
        <taxon>Ixodida</taxon>
        <taxon>Ixodoidea</taxon>
        <taxon>Ixodidae</taxon>
        <taxon>Rhipicephalinae</taxon>
        <taxon>Rhipicephalus</taxon>
        <taxon>Boophilus</taxon>
    </lineage>
</organism>
<proteinExistence type="predicted"/>
<accession>A0A6M2DC42</accession>
<protein>
    <submittedName>
        <fullName evidence="1">Uncharacterized protein</fullName>
    </submittedName>
</protein>
<reference evidence="1" key="1">
    <citation type="submission" date="2019-09" db="EMBL/GenBank/DDBJ databases">
        <title>Organ-specific transcriptomic study of the physiology of the cattle tick, Rhipicephalus microplus.</title>
        <authorList>
            <person name="Tirloni L."/>
            <person name="Braz G."/>
            <person name="Gandara A.C.P."/>
            <person name="Sabadin G.A."/>
            <person name="da Silva R.M."/>
            <person name="Guizzo M.G."/>
            <person name="Machado J.A."/>
            <person name="Costa E.P."/>
            <person name="Gomes H.F."/>
            <person name="Moraes J."/>
            <person name="Mota M.B.S."/>
            <person name="Mesquita R.D."/>
            <person name="Alvarenga P.H."/>
            <person name="Alves F."/>
            <person name="Seixas A."/>
            <person name="da Fonseca R.N."/>
            <person name="Fogaca A."/>
            <person name="Logullo C."/>
            <person name="Tanaka A."/>
            <person name="Daffre S."/>
            <person name="Termignoni C."/>
            <person name="Vaz I.S.Jr."/>
            <person name="Oliveira P.L."/>
            <person name="Ribeiro J.M."/>
        </authorList>
    </citation>
    <scope>NUCLEOTIDE SEQUENCE</scope>
    <source>
        <strain evidence="1">Porto Alegre</strain>
    </source>
</reference>
<evidence type="ECO:0000313" key="1">
    <source>
        <dbReference type="EMBL" id="NOV42788.1"/>
    </source>
</evidence>
<sequence>MYFKRVGWRFLIPALITCILAFGSEYGSAVWLSKWSQDQDVSRRHLYITGYATKAFLHHWLCTVFGILRGLQLCVLVYICCWNAASSHLVSPAAVERHHALTALIF</sequence>
<dbReference type="EMBL" id="GHWJ01010051">
    <property type="protein sequence ID" value="NOV42788.1"/>
    <property type="molecule type" value="Transcribed_RNA"/>
</dbReference>
<dbReference type="AlphaFoldDB" id="A0A6M2DC42"/>
<dbReference type="VEuPathDB" id="VectorBase:LOC119178251"/>
<name>A0A6M2DC42_RHIMP</name>